<accession>A0ABX8TQR8</accession>
<dbReference type="PROSITE" id="PS50932">
    <property type="entry name" value="HTH_LACI_2"/>
    <property type="match status" value="1"/>
</dbReference>
<dbReference type="Gene3D" id="3.40.50.2300">
    <property type="match status" value="2"/>
</dbReference>
<dbReference type="Pfam" id="PF00356">
    <property type="entry name" value="LacI"/>
    <property type="match status" value="1"/>
</dbReference>
<evidence type="ECO:0000313" key="5">
    <source>
        <dbReference type="EMBL" id="QYC37840.1"/>
    </source>
</evidence>
<dbReference type="PANTHER" id="PTHR30146">
    <property type="entry name" value="LACI-RELATED TRANSCRIPTIONAL REPRESSOR"/>
    <property type="match status" value="1"/>
</dbReference>
<keyword evidence="2" id="KW-0238">DNA-binding</keyword>
<dbReference type="InterPro" id="IPR010982">
    <property type="entry name" value="Lambda_DNA-bd_dom_sf"/>
</dbReference>
<gene>
    <name evidence="5" type="primary">cytR1</name>
    <name evidence="5" type="ORF">Nocox_01030</name>
</gene>
<feature type="domain" description="HTH lacI-type" evidence="4">
    <location>
        <begin position="10"/>
        <end position="65"/>
    </location>
</feature>
<dbReference type="Proteomes" id="UP000824681">
    <property type="component" value="Chromosome"/>
</dbReference>
<dbReference type="Pfam" id="PF13377">
    <property type="entry name" value="Peripla_BP_3"/>
    <property type="match status" value="1"/>
</dbReference>
<dbReference type="CDD" id="cd06279">
    <property type="entry name" value="PBP1_LacI-like"/>
    <property type="match status" value="1"/>
</dbReference>
<reference evidence="5 6" key="1">
    <citation type="journal article" date="2021" name="ACS Chem. Biol.">
        <title>Genomic-Led Discovery of a Novel Glycopeptide Antibiotic by Nonomuraea coxensis DSM 45129.</title>
        <authorList>
            <person name="Yushchuk O."/>
            <person name="Vior N.M."/>
            <person name="Andreo-Vidal A."/>
            <person name="Berini F."/>
            <person name="Ruckert C."/>
            <person name="Busche T."/>
            <person name="Binda E."/>
            <person name="Kalinowski J."/>
            <person name="Truman A.W."/>
            <person name="Marinelli F."/>
        </authorList>
    </citation>
    <scope>NUCLEOTIDE SEQUENCE [LARGE SCALE GENOMIC DNA]</scope>
    <source>
        <strain evidence="5 6">DSM 45129</strain>
    </source>
</reference>
<dbReference type="SUPFAM" id="SSF47413">
    <property type="entry name" value="lambda repressor-like DNA-binding domains"/>
    <property type="match status" value="1"/>
</dbReference>
<evidence type="ECO:0000256" key="2">
    <source>
        <dbReference type="ARBA" id="ARBA00023125"/>
    </source>
</evidence>
<dbReference type="InterPro" id="IPR000843">
    <property type="entry name" value="HTH_LacI"/>
</dbReference>
<dbReference type="InterPro" id="IPR046335">
    <property type="entry name" value="LacI/GalR-like_sensor"/>
</dbReference>
<name>A0ABX8TQR8_9ACTN</name>
<dbReference type="SUPFAM" id="SSF53822">
    <property type="entry name" value="Periplasmic binding protein-like I"/>
    <property type="match status" value="1"/>
</dbReference>
<dbReference type="RefSeq" id="WP_026214173.1">
    <property type="nucleotide sequence ID" value="NZ_KB903952.1"/>
</dbReference>
<dbReference type="SMART" id="SM00354">
    <property type="entry name" value="HTH_LACI"/>
    <property type="match status" value="1"/>
</dbReference>
<dbReference type="EMBL" id="CP068985">
    <property type="protein sequence ID" value="QYC37840.1"/>
    <property type="molecule type" value="Genomic_DNA"/>
</dbReference>
<dbReference type="InterPro" id="IPR028082">
    <property type="entry name" value="Peripla_BP_I"/>
</dbReference>
<evidence type="ECO:0000256" key="1">
    <source>
        <dbReference type="ARBA" id="ARBA00023015"/>
    </source>
</evidence>
<evidence type="ECO:0000313" key="6">
    <source>
        <dbReference type="Proteomes" id="UP000824681"/>
    </source>
</evidence>
<dbReference type="Gene3D" id="1.10.260.40">
    <property type="entry name" value="lambda repressor-like DNA-binding domains"/>
    <property type="match status" value="1"/>
</dbReference>
<protein>
    <submittedName>
        <fullName evidence="5">HTH-type transcriptional repressor CytR</fullName>
    </submittedName>
</protein>
<keyword evidence="3" id="KW-0804">Transcription</keyword>
<sequence length="351" mass="36752">MAKDLSRPRPTMAEVARAAKVSVMTVSYTYAQPDRVSERTRARVREAAARLGYPGPHPGARSLRRGRAGSLGVVLGEHLTYAFEDPQAARFLAGVAEVCAGHGLGLTILPITGAPSDADRVAEAAVDGFVVWTTSDDDPVLPAVAATGLPAVVHGGPHHLDLPIVAIDDRAAARAVAAEALAGARRPMVLSFPLDRARTPGVRNGLDPAEATFPVTRERLRGVRDAWEAAGGRWPQVRIAVCARNSAREADSLATAFLKGPDAPDAVMAMSDELALGLMRAAARAGLAVPDDLAVTGWDDTDAAAAAGLTTVAQNLRAQGARCARLVLGEEAAAETGPVEWRLVPRDSTRR</sequence>
<evidence type="ECO:0000259" key="4">
    <source>
        <dbReference type="PROSITE" id="PS50932"/>
    </source>
</evidence>
<evidence type="ECO:0000256" key="3">
    <source>
        <dbReference type="ARBA" id="ARBA00023163"/>
    </source>
</evidence>
<organism evidence="5 6">
    <name type="scientific">Nonomuraea coxensis DSM 45129</name>
    <dbReference type="NCBI Taxonomy" id="1122611"/>
    <lineage>
        <taxon>Bacteria</taxon>
        <taxon>Bacillati</taxon>
        <taxon>Actinomycetota</taxon>
        <taxon>Actinomycetes</taxon>
        <taxon>Streptosporangiales</taxon>
        <taxon>Streptosporangiaceae</taxon>
        <taxon>Nonomuraea</taxon>
    </lineage>
</organism>
<keyword evidence="6" id="KW-1185">Reference proteome</keyword>
<dbReference type="PANTHER" id="PTHR30146:SF138">
    <property type="entry name" value="TRANSCRIPTIONAL REGULATORY PROTEIN"/>
    <property type="match status" value="1"/>
</dbReference>
<keyword evidence="1" id="KW-0805">Transcription regulation</keyword>
<proteinExistence type="predicted"/>